<reference evidence="1 2" key="1">
    <citation type="submission" date="2018-04" db="EMBL/GenBank/DDBJ databases">
        <authorList>
            <person name="Fournier C.T."/>
            <person name="Kim C.J."/>
            <person name="Romero I.G."/>
            <person name="Sanchez M."/>
            <person name="Do N."/>
            <person name="Wu S."/>
            <person name="Mosier S.A."/>
            <person name="Wang J."/>
            <person name="Lund A."/>
            <person name="Moberg-Parker J."/>
            <person name="Stanton A.-C.J."/>
            <person name="Garlena R.A."/>
            <person name="Russell D.A."/>
            <person name="Pope W.H."/>
            <person name="Jacobs-Sera D."/>
            <person name="Hatfull G.F."/>
        </authorList>
    </citation>
    <scope>NUCLEOTIDE SEQUENCE [LARGE SCALE GENOMIC DNA]</scope>
</reference>
<keyword evidence="2" id="KW-1185">Reference proteome</keyword>
<dbReference type="Proteomes" id="UP000246514">
    <property type="component" value="Segment"/>
</dbReference>
<organism evidence="1 2">
    <name type="scientific">Microbacterium phage Squash</name>
    <dbReference type="NCBI Taxonomy" id="2182357"/>
    <lineage>
        <taxon>Viruses</taxon>
        <taxon>Duplodnaviria</taxon>
        <taxon>Heunggongvirae</taxon>
        <taxon>Uroviricota</taxon>
        <taxon>Caudoviricetes</taxon>
        <taxon>Squashvirus</taxon>
        <taxon>Squashvirus squash</taxon>
    </lineage>
</organism>
<sequence>MTIPTLPEAVDVLRHWRADPILLVPDELIAALDVIEAAIPSPKIEQWHTYLTHWKITGYASDGKTTHSFGATSLTFELEEQEIDGVHMTRATITSEWRPENV</sequence>
<dbReference type="KEGG" id="vg:54992277"/>
<name>A0A2U8UM16_9CAUD</name>
<evidence type="ECO:0000313" key="1">
    <source>
        <dbReference type="EMBL" id="AWN04630.1"/>
    </source>
</evidence>
<protein>
    <submittedName>
        <fullName evidence="1">Uncharacterized protein</fullName>
    </submittedName>
</protein>
<gene>
    <name evidence="1" type="primary">11</name>
    <name evidence="1" type="ORF">PBI_SQUASH_11</name>
</gene>
<accession>A0A2U8UM16</accession>
<dbReference type="RefSeq" id="YP_009801750.1">
    <property type="nucleotide sequence ID" value="NC_047975.1"/>
</dbReference>
<evidence type="ECO:0000313" key="2">
    <source>
        <dbReference type="Proteomes" id="UP000246514"/>
    </source>
</evidence>
<dbReference type="GeneID" id="54992277"/>
<proteinExistence type="predicted"/>
<dbReference type="EMBL" id="MH153813">
    <property type="protein sequence ID" value="AWN04630.1"/>
    <property type="molecule type" value="Genomic_DNA"/>
</dbReference>